<keyword evidence="2" id="KW-0521">NADP</keyword>
<dbReference type="EMBL" id="QZEZ01000003">
    <property type="protein sequence ID" value="RJK96428.1"/>
    <property type="molecule type" value="Genomic_DNA"/>
</dbReference>
<name>A0A3A3YXP9_9ACTN</name>
<dbReference type="NCBIfam" id="NF006915">
    <property type="entry name" value="PRK09406.1"/>
    <property type="match status" value="1"/>
</dbReference>
<dbReference type="FunFam" id="3.40.309.10:FF:000010">
    <property type="entry name" value="Gamma-aminobutyraldehyde dehydrogenase"/>
    <property type="match status" value="1"/>
</dbReference>
<comment type="similarity">
    <text evidence="1">Belongs to the aldehyde dehydrogenase family.</text>
</comment>
<proteinExistence type="inferred from homology"/>
<dbReference type="InterPro" id="IPR015590">
    <property type="entry name" value="Aldehyde_DH_dom"/>
</dbReference>
<dbReference type="Gene3D" id="3.40.309.10">
    <property type="entry name" value="Aldehyde Dehydrogenase, Chain A, domain 2"/>
    <property type="match status" value="1"/>
</dbReference>
<evidence type="ECO:0000256" key="2">
    <source>
        <dbReference type="ARBA" id="ARBA00022857"/>
    </source>
</evidence>
<dbReference type="Proteomes" id="UP000265614">
    <property type="component" value="Unassembled WGS sequence"/>
</dbReference>
<dbReference type="CDD" id="cd07100">
    <property type="entry name" value="ALDH_SSADH1_GabD1"/>
    <property type="match status" value="1"/>
</dbReference>
<protein>
    <submittedName>
        <fullName evidence="5">NADP-dependent succinic semialdehyde dehydrogenase</fullName>
    </submittedName>
</protein>
<evidence type="ECO:0000256" key="3">
    <source>
        <dbReference type="ARBA" id="ARBA00023002"/>
    </source>
</evidence>
<dbReference type="Gene3D" id="3.40.605.10">
    <property type="entry name" value="Aldehyde Dehydrogenase, Chain A, domain 1"/>
    <property type="match status" value="1"/>
</dbReference>
<evidence type="ECO:0000313" key="5">
    <source>
        <dbReference type="EMBL" id="RJK96428.1"/>
    </source>
</evidence>
<gene>
    <name evidence="5" type="ORF">D5H78_09385</name>
</gene>
<dbReference type="GO" id="GO:0004777">
    <property type="term" value="F:succinate-semialdehyde dehydrogenase (NAD+) activity"/>
    <property type="evidence" value="ECO:0007669"/>
    <property type="project" value="TreeGrafter"/>
</dbReference>
<dbReference type="GO" id="GO:0004030">
    <property type="term" value="F:aldehyde dehydrogenase [NAD(P)+] activity"/>
    <property type="evidence" value="ECO:0007669"/>
    <property type="project" value="InterPro"/>
</dbReference>
<keyword evidence="6" id="KW-1185">Reference proteome</keyword>
<accession>A0A3A3YXP9</accession>
<dbReference type="InterPro" id="IPR016161">
    <property type="entry name" value="Ald_DH/histidinol_DH"/>
</dbReference>
<comment type="caution">
    <text evidence="5">The sequence shown here is derived from an EMBL/GenBank/DDBJ whole genome shotgun (WGS) entry which is preliminary data.</text>
</comment>
<dbReference type="FunFam" id="3.40.605.10:FF:000012">
    <property type="entry name" value="NAD-dependent succinate-semialdehyde dehydrogenase"/>
    <property type="match status" value="1"/>
</dbReference>
<sequence>MPIATVDPATGETVTTFDALGAEELEQRLARADETFRTYRRTSYAQRAGWMRAFADLLDGEADQTAALMTLEMGKTLKAARAEIAKCAAGARYYADNAERFLADVPYDADAVGAEQAYTRYQPLGPVLAIMPWNFPLWQVVRFAAPALMAGNVGLLKHASNVPQTALRLEELITRAGFPAGAFQTLLVGSSAIEGILSDRRVVAATLTGSEGAGRSVAEVAGRQLKKTVLELGGSDPFVVMPSADLERAAQVAATARCQNNGQSCIAAKRFIVHRDAAEEFQRLFVEAMRALVVGDPTDDATDVGPLATEQGRTDVEELVADAAAKGADVLCGGTRLDGPGWYYPPTVVAGITPDMRMHHEEVFGPVASLYVVEDLEAAVALANDTPFGLGSNAWTEDPQERERLVEGLDAGQVFVNGMTTSYPPLPFGGVKASGYGRELADLGIREFCNAKTVWVGKAAAPDAGTAASE</sequence>
<evidence type="ECO:0000256" key="1">
    <source>
        <dbReference type="ARBA" id="ARBA00009986"/>
    </source>
</evidence>
<keyword evidence="3" id="KW-0560">Oxidoreductase</keyword>
<dbReference type="PANTHER" id="PTHR43217">
    <property type="entry name" value="SUCCINATE SEMIALDEHYDE DEHYDROGENASE [NAD(P)+] SAD"/>
    <property type="match status" value="1"/>
</dbReference>
<dbReference type="InterPro" id="IPR016162">
    <property type="entry name" value="Ald_DH_N"/>
</dbReference>
<feature type="domain" description="Aldehyde dehydrogenase" evidence="4">
    <location>
        <begin position="3"/>
        <end position="454"/>
    </location>
</feature>
<dbReference type="Pfam" id="PF00171">
    <property type="entry name" value="Aldedh"/>
    <property type="match status" value="1"/>
</dbReference>
<organism evidence="5 6">
    <name type="scientific">Vallicoccus soli</name>
    <dbReference type="NCBI Taxonomy" id="2339232"/>
    <lineage>
        <taxon>Bacteria</taxon>
        <taxon>Bacillati</taxon>
        <taxon>Actinomycetota</taxon>
        <taxon>Actinomycetes</taxon>
        <taxon>Motilibacterales</taxon>
        <taxon>Vallicoccaceae</taxon>
        <taxon>Vallicoccus</taxon>
    </lineage>
</organism>
<dbReference type="OrthoDB" id="6882680at2"/>
<dbReference type="AlphaFoldDB" id="A0A3A3YXP9"/>
<dbReference type="PANTHER" id="PTHR43217:SF1">
    <property type="entry name" value="SUCCINATE SEMIALDEHYDE DEHYDROGENASE [NAD(P)+] SAD"/>
    <property type="match status" value="1"/>
</dbReference>
<dbReference type="InterPro" id="IPR047110">
    <property type="entry name" value="GABD/Sad-like"/>
</dbReference>
<dbReference type="SUPFAM" id="SSF53720">
    <property type="entry name" value="ALDH-like"/>
    <property type="match status" value="1"/>
</dbReference>
<evidence type="ECO:0000259" key="4">
    <source>
        <dbReference type="Pfam" id="PF00171"/>
    </source>
</evidence>
<evidence type="ECO:0000313" key="6">
    <source>
        <dbReference type="Proteomes" id="UP000265614"/>
    </source>
</evidence>
<reference evidence="5 6" key="1">
    <citation type="submission" date="2018-09" db="EMBL/GenBank/DDBJ databases">
        <title>YIM 75000 draft genome.</title>
        <authorList>
            <person name="Tang S."/>
            <person name="Feng Y."/>
        </authorList>
    </citation>
    <scope>NUCLEOTIDE SEQUENCE [LARGE SCALE GENOMIC DNA]</scope>
    <source>
        <strain evidence="5 6">YIM 75000</strain>
    </source>
</reference>
<dbReference type="InterPro" id="IPR044148">
    <property type="entry name" value="ALDH_GabD1-like"/>
</dbReference>
<dbReference type="RefSeq" id="WP_119950160.1">
    <property type="nucleotide sequence ID" value="NZ_QZEZ01000003.1"/>
</dbReference>
<dbReference type="InterPro" id="IPR016163">
    <property type="entry name" value="Ald_DH_C"/>
</dbReference>